<protein>
    <submittedName>
        <fullName evidence="1">Uncharacterized protein</fullName>
    </submittedName>
</protein>
<name>A0A565CT04_9BRAS</name>
<proteinExistence type="predicted"/>
<comment type="caution">
    <text evidence="1">The sequence shown here is derived from an EMBL/GenBank/DDBJ whole genome shotgun (WGS) entry which is preliminary data.</text>
</comment>
<evidence type="ECO:0000313" key="2">
    <source>
        <dbReference type="Proteomes" id="UP000489600"/>
    </source>
</evidence>
<organism evidence="1 2">
    <name type="scientific">Arabis nemorensis</name>
    <dbReference type="NCBI Taxonomy" id="586526"/>
    <lineage>
        <taxon>Eukaryota</taxon>
        <taxon>Viridiplantae</taxon>
        <taxon>Streptophyta</taxon>
        <taxon>Embryophyta</taxon>
        <taxon>Tracheophyta</taxon>
        <taxon>Spermatophyta</taxon>
        <taxon>Magnoliopsida</taxon>
        <taxon>eudicotyledons</taxon>
        <taxon>Gunneridae</taxon>
        <taxon>Pentapetalae</taxon>
        <taxon>rosids</taxon>
        <taxon>malvids</taxon>
        <taxon>Brassicales</taxon>
        <taxon>Brassicaceae</taxon>
        <taxon>Arabideae</taxon>
        <taxon>Arabis</taxon>
    </lineage>
</organism>
<gene>
    <name evidence="1" type="ORF">ANE_LOCUS27334</name>
</gene>
<dbReference type="EMBL" id="CABITT030000008">
    <property type="protein sequence ID" value="VVB16890.1"/>
    <property type="molecule type" value="Genomic_DNA"/>
</dbReference>
<accession>A0A565CT04</accession>
<dbReference type="Proteomes" id="UP000489600">
    <property type="component" value="Unassembled WGS sequence"/>
</dbReference>
<evidence type="ECO:0000313" key="1">
    <source>
        <dbReference type="EMBL" id="VVB16890.1"/>
    </source>
</evidence>
<reference evidence="1" key="1">
    <citation type="submission" date="2019-07" db="EMBL/GenBank/DDBJ databases">
        <authorList>
            <person name="Dittberner H."/>
        </authorList>
    </citation>
    <scope>NUCLEOTIDE SEQUENCE [LARGE SCALE GENOMIC DNA]</scope>
</reference>
<sequence length="76" mass="8595">MTKVICLVFDIVLEFDLQVDESQRTVRTRHARFPRGAIRSANSSTSRHSSSDECTRATKHALSPSAKAQWQFMVSI</sequence>
<dbReference type="AlphaFoldDB" id="A0A565CT04"/>
<keyword evidence="2" id="KW-1185">Reference proteome</keyword>